<evidence type="ECO:0000259" key="3">
    <source>
        <dbReference type="Pfam" id="PF00462"/>
    </source>
</evidence>
<dbReference type="InterPro" id="IPR036249">
    <property type="entry name" value="Thioredoxin-like_sf"/>
</dbReference>
<evidence type="ECO:0000256" key="2">
    <source>
        <dbReference type="ARBA" id="ARBA00022982"/>
    </source>
</evidence>
<keyword evidence="5" id="KW-1185">Reference proteome</keyword>
<evidence type="ECO:0000313" key="5">
    <source>
        <dbReference type="Proteomes" id="UP000694541"/>
    </source>
</evidence>
<feature type="domain" description="Glutaredoxin" evidence="3">
    <location>
        <begin position="15"/>
        <end position="82"/>
    </location>
</feature>
<dbReference type="InterPro" id="IPR047185">
    <property type="entry name" value="GLRX1"/>
</dbReference>
<sequence length="106" mass="11851">MADKFLESKLKDGKVTVFVKGGCPYSRNAVDMLRQYNFAPGCLQVFDINESRDAQDYFQLCGGARTRSCRGMPRVFIGRHCIGGLSDLESVRCRLPAMLQQIGALR</sequence>
<dbReference type="SUPFAM" id="SSF52833">
    <property type="entry name" value="Thioredoxin-like"/>
    <property type="match status" value="1"/>
</dbReference>
<reference evidence="4" key="2">
    <citation type="submission" date="2025-09" db="UniProtKB">
        <authorList>
            <consortium name="Ensembl"/>
        </authorList>
    </citation>
    <scope>IDENTIFICATION</scope>
</reference>
<keyword evidence="2" id="KW-0249">Electron transport</keyword>
<accession>A0A8B9RWU1</accession>
<dbReference type="PANTHER" id="PTHR46185:SF1">
    <property type="entry name" value="GLUTAREDOXIN-1"/>
    <property type="match status" value="1"/>
</dbReference>
<dbReference type="Gene3D" id="3.40.30.10">
    <property type="entry name" value="Glutaredoxin"/>
    <property type="match status" value="1"/>
</dbReference>
<dbReference type="PRINTS" id="PR00160">
    <property type="entry name" value="GLUTAREDOXIN"/>
</dbReference>
<keyword evidence="1" id="KW-0813">Transport</keyword>
<evidence type="ECO:0000256" key="1">
    <source>
        <dbReference type="ARBA" id="ARBA00022448"/>
    </source>
</evidence>
<dbReference type="PROSITE" id="PS51354">
    <property type="entry name" value="GLUTAREDOXIN_2"/>
    <property type="match status" value="1"/>
</dbReference>
<dbReference type="AlphaFoldDB" id="A0A8B9RWU1"/>
<dbReference type="InterPro" id="IPR014025">
    <property type="entry name" value="Glutaredoxin_subgr"/>
</dbReference>
<dbReference type="Pfam" id="PF00462">
    <property type="entry name" value="Glutaredoxin"/>
    <property type="match status" value="1"/>
</dbReference>
<dbReference type="InterPro" id="IPR002109">
    <property type="entry name" value="Glutaredoxin"/>
</dbReference>
<protein>
    <submittedName>
        <fullName evidence="4">Glutaredoxin</fullName>
    </submittedName>
</protein>
<dbReference type="Ensembl" id="ENSANIT00000015285.1">
    <property type="protein sequence ID" value="ENSANIP00000014773.1"/>
    <property type="gene ID" value="ENSANIG00000010059.1"/>
</dbReference>
<reference evidence="4" key="1">
    <citation type="submission" date="2025-08" db="UniProtKB">
        <authorList>
            <consortium name="Ensembl"/>
        </authorList>
    </citation>
    <scope>IDENTIFICATION</scope>
</reference>
<evidence type="ECO:0000313" key="4">
    <source>
        <dbReference type="Ensembl" id="ENSANIP00000014773.1"/>
    </source>
</evidence>
<dbReference type="GO" id="GO:0005739">
    <property type="term" value="C:mitochondrion"/>
    <property type="evidence" value="ECO:0007669"/>
    <property type="project" value="TreeGrafter"/>
</dbReference>
<proteinExistence type="predicted"/>
<dbReference type="GO" id="GO:0015038">
    <property type="term" value="F:glutathione disulfide oxidoreductase activity"/>
    <property type="evidence" value="ECO:0007669"/>
    <property type="project" value="TreeGrafter"/>
</dbReference>
<name>A0A8B9RWU1_9AVES</name>
<dbReference type="PANTHER" id="PTHR46185">
    <property type="entry name" value="GLUTAREDOXIN-1"/>
    <property type="match status" value="1"/>
</dbReference>
<organism evidence="4 5">
    <name type="scientific">Accipiter nisus</name>
    <name type="common">Eurasian sparrowhawk</name>
    <dbReference type="NCBI Taxonomy" id="211598"/>
    <lineage>
        <taxon>Eukaryota</taxon>
        <taxon>Metazoa</taxon>
        <taxon>Chordata</taxon>
        <taxon>Craniata</taxon>
        <taxon>Vertebrata</taxon>
        <taxon>Euteleostomi</taxon>
        <taxon>Archelosauria</taxon>
        <taxon>Archosauria</taxon>
        <taxon>Dinosauria</taxon>
        <taxon>Saurischia</taxon>
        <taxon>Theropoda</taxon>
        <taxon>Coelurosauria</taxon>
        <taxon>Aves</taxon>
        <taxon>Neognathae</taxon>
        <taxon>Neoaves</taxon>
        <taxon>Telluraves</taxon>
        <taxon>Accipitrimorphae</taxon>
        <taxon>Accipitriformes</taxon>
        <taxon>Accipitridae</taxon>
        <taxon>Accipitrinae</taxon>
        <taxon>Accipiter</taxon>
    </lineage>
</organism>
<dbReference type="Proteomes" id="UP000694541">
    <property type="component" value="Unplaced"/>
</dbReference>